<feature type="compositionally biased region" description="Basic and acidic residues" evidence="1">
    <location>
        <begin position="43"/>
        <end position="53"/>
    </location>
</feature>
<reference evidence="2 3" key="1">
    <citation type="journal article" date="2015" name="Parasit. Vectors">
        <title>Draft genome of the scabies mite.</title>
        <authorList>
            <person name="Rider S.D.Jr."/>
            <person name="Morgan M.S."/>
            <person name="Arlian L.G."/>
        </authorList>
    </citation>
    <scope>NUCLEOTIDE SEQUENCE [LARGE SCALE GENOMIC DNA]</scope>
    <source>
        <strain evidence="2">Arlian Lab</strain>
    </source>
</reference>
<organism evidence="2 3">
    <name type="scientific">Sarcoptes scabiei</name>
    <name type="common">Itch mite</name>
    <name type="synonym">Acarus scabiei</name>
    <dbReference type="NCBI Taxonomy" id="52283"/>
    <lineage>
        <taxon>Eukaryota</taxon>
        <taxon>Metazoa</taxon>
        <taxon>Ecdysozoa</taxon>
        <taxon>Arthropoda</taxon>
        <taxon>Chelicerata</taxon>
        <taxon>Arachnida</taxon>
        <taxon>Acari</taxon>
        <taxon>Acariformes</taxon>
        <taxon>Sarcoptiformes</taxon>
        <taxon>Astigmata</taxon>
        <taxon>Psoroptidia</taxon>
        <taxon>Sarcoptoidea</taxon>
        <taxon>Sarcoptidae</taxon>
        <taxon>Sarcoptinae</taxon>
        <taxon>Sarcoptes</taxon>
    </lineage>
</organism>
<feature type="region of interest" description="Disordered" evidence="1">
    <location>
        <begin position="149"/>
        <end position="218"/>
    </location>
</feature>
<feature type="compositionally biased region" description="Polar residues" evidence="1">
    <location>
        <begin position="26"/>
        <end position="40"/>
    </location>
</feature>
<sequence>MSEPHEPQVVEVPSEDMPVTVHFKSQSSRVLVQQTHTPAQISEPEHTTSEDEPQRVIHEVVKPVIQEIREIIQPYRRLIQQVQPVIEQTHTVIAKGEPRPAVEPISVEGASPGTLSSPAAAGGFGSDSRMKFGSSTVGHSNNYASAASSISLKTSSPSSNNEQLDRKRSVKVNTAMSNQPATYLMHQSSSSSSLKPSSSIRSESNTKSIHPSSLINGQDQNQIQILKFTMQPKSNNGYASRRGEFVEPKQMEKFEAPKISLRPAPSTVKATPSRIRLRAEPSMVYPKISESYRNNFEYQQPRIESRFDQDPLASIASYPFESNIYSMPLFSTDNFAPMITFVAQPIRFRARA</sequence>
<protein>
    <submittedName>
        <fullName evidence="2">DFP2-like protein 30</fullName>
    </submittedName>
</protein>
<evidence type="ECO:0000256" key="1">
    <source>
        <dbReference type="SAM" id="MobiDB-lite"/>
    </source>
</evidence>
<evidence type="ECO:0000313" key="2">
    <source>
        <dbReference type="EMBL" id="KPM08989.1"/>
    </source>
</evidence>
<gene>
    <name evidence="2" type="ORF">QR98_0075180</name>
</gene>
<accession>A0A132ADQ6</accession>
<feature type="compositionally biased region" description="Polar residues" evidence="1">
    <location>
        <begin position="205"/>
        <end position="218"/>
    </location>
</feature>
<evidence type="ECO:0000313" key="3">
    <source>
        <dbReference type="Proteomes" id="UP000616769"/>
    </source>
</evidence>
<proteinExistence type="predicted"/>
<name>A0A132ADQ6_SARSC</name>
<dbReference type="OrthoDB" id="6515282at2759"/>
<feature type="region of interest" description="Disordered" evidence="1">
    <location>
        <begin position="26"/>
        <end position="53"/>
    </location>
</feature>
<feature type="compositionally biased region" description="Polar residues" evidence="1">
    <location>
        <begin position="171"/>
        <end position="187"/>
    </location>
</feature>
<comment type="caution">
    <text evidence="2">The sequence shown here is derived from an EMBL/GenBank/DDBJ whole genome shotgun (WGS) entry which is preliminary data.</text>
</comment>
<feature type="compositionally biased region" description="Low complexity" evidence="1">
    <location>
        <begin position="149"/>
        <end position="159"/>
    </location>
</feature>
<feature type="region of interest" description="Disordered" evidence="1">
    <location>
        <begin position="96"/>
        <end position="122"/>
    </location>
</feature>
<dbReference type="VEuPathDB" id="VectorBase:SSCA004127"/>
<feature type="compositionally biased region" description="Low complexity" evidence="1">
    <location>
        <begin position="188"/>
        <end position="203"/>
    </location>
</feature>
<dbReference type="Proteomes" id="UP000616769">
    <property type="component" value="Unassembled WGS sequence"/>
</dbReference>
<dbReference type="EMBL" id="JXLN01012983">
    <property type="protein sequence ID" value="KPM08989.1"/>
    <property type="molecule type" value="Genomic_DNA"/>
</dbReference>
<dbReference type="AlphaFoldDB" id="A0A132ADQ6"/>